<protein>
    <submittedName>
        <fullName evidence="2">Uncharacterized protein</fullName>
    </submittedName>
</protein>
<name>A0AAW0DPB8_9AGAR</name>
<reference evidence="2 3" key="1">
    <citation type="submission" date="2024-01" db="EMBL/GenBank/DDBJ databases">
        <title>A draft genome for a cacao thread blight-causing isolate of Paramarasmius palmivorus.</title>
        <authorList>
            <person name="Baruah I.K."/>
            <person name="Bukari Y."/>
            <person name="Amoako-Attah I."/>
            <person name="Meinhardt L.W."/>
            <person name="Bailey B.A."/>
            <person name="Cohen S.P."/>
        </authorList>
    </citation>
    <scope>NUCLEOTIDE SEQUENCE [LARGE SCALE GENOMIC DNA]</scope>
    <source>
        <strain evidence="2 3">GH-12</strain>
    </source>
</reference>
<feature type="region of interest" description="Disordered" evidence="1">
    <location>
        <begin position="1"/>
        <end position="103"/>
    </location>
</feature>
<dbReference type="AlphaFoldDB" id="A0AAW0DPB8"/>
<proteinExistence type="predicted"/>
<feature type="compositionally biased region" description="Polar residues" evidence="1">
    <location>
        <begin position="7"/>
        <end position="17"/>
    </location>
</feature>
<feature type="region of interest" description="Disordered" evidence="1">
    <location>
        <begin position="138"/>
        <end position="169"/>
    </location>
</feature>
<comment type="caution">
    <text evidence="2">The sequence shown here is derived from an EMBL/GenBank/DDBJ whole genome shotgun (WGS) entry which is preliminary data.</text>
</comment>
<organism evidence="2 3">
    <name type="scientific">Paramarasmius palmivorus</name>
    <dbReference type="NCBI Taxonomy" id="297713"/>
    <lineage>
        <taxon>Eukaryota</taxon>
        <taxon>Fungi</taxon>
        <taxon>Dikarya</taxon>
        <taxon>Basidiomycota</taxon>
        <taxon>Agaricomycotina</taxon>
        <taxon>Agaricomycetes</taxon>
        <taxon>Agaricomycetidae</taxon>
        <taxon>Agaricales</taxon>
        <taxon>Marasmiineae</taxon>
        <taxon>Marasmiaceae</taxon>
        <taxon>Paramarasmius</taxon>
    </lineage>
</organism>
<feature type="compositionally biased region" description="Acidic residues" evidence="1">
    <location>
        <begin position="142"/>
        <end position="157"/>
    </location>
</feature>
<accession>A0AAW0DPB8</accession>
<keyword evidence="3" id="KW-1185">Reference proteome</keyword>
<feature type="compositionally biased region" description="Low complexity" evidence="1">
    <location>
        <begin position="30"/>
        <end position="41"/>
    </location>
</feature>
<gene>
    <name evidence="2" type="ORF">VNI00_003900</name>
</gene>
<evidence type="ECO:0000256" key="1">
    <source>
        <dbReference type="SAM" id="MobiDB-lite"/>
    </source>
</evidence>
<evidence type="ECO:0000313" key="3">
    <source>
        <dbReference type="Proteomes" id="UP001383192"/>
    </source>
</evidence>
<dbReference type="EMBL" id="JAYKXP010000010">
    <property type="protein sequence ID" value="KAK7053274.1"/>
    <property type="molecule type" value="Genomic_DNA"/>
</dbReference>
<evidence type="ECO:0000313" key="2">
    <source>
        <dbReference type="EMBL" id="KAK7053274.1"/>
    </source>
</evidence>
<sequence length="169" mass="18699">MPLGFSKGSSGDRSAQSEVRVKRRPRERLNGLLLKSKTLLGITPPPVQQTRQRRNTTAAASGSRFRPSSIYEIIMPRPSLPTVPKRPSQTKRRSTNDSLPCLNLGCERDPPRFDSVVRRAVPQYSTIARGRHSTIIFPTFESGDDDQAADGSPEDSEPPPYSPAQSSQR</sequence>
<dbReference type="Proteomes" id="UP001383192">
    <property type="component" value="Unassembled WGS sequence"/>
</dbReference>